<protein>
    <submittedName>
        <fullName evidence="1">Uncharacterized protein</fullName>
    </submittedName>
</protein>
<dbReference type="Proteomes" id="UP000030428">
    <property type="component" value="Unassembled WGS sequence"/>
</dbReference>
<dbReference type="AlphaFoldDB" id="A0A4E0QVM0"/>
<gene>
    <name evidence="1" type="ORF">PN36_13475</name>
</gene>
<organism evidence="1 2">
    <name type="scientific">Candidatus Thiomargarita nelsonii</name>
    <dbReference type="NCBI Taxonomy" id="1003181"/>
    <lineage>
        <taxon>Bacteria</taxon>
        <taxon>Pseudomonadati</taxon>
        <taxon>Pseudomonadota</taxon>
        <taxon>Gammaproteobacteria</taxon>
        <taxon>Thiotrichales</taxon>
        <taxon>Thiotrichaceae</taxon>
        <taxon>Thiomargarita</taxon>
    </lineage>
</organism>
<dbReference type="InterPro" id="IPR009241">
    <property type="entry name" value="HigB-like"/>
</dbReference>
<dbReference type="Pfam" id="PF05973">
    <property type="entry name" value="Gp49"/>
    <property type="match status" value="1"/>
</dbReference>
<comment type="caution">
    <text evidence="1">The sequence shown here is derived from an EMBL/GenBank/DDBJ whole genome shotgun (WGS) entry which is preliminary data.</text>
</comment>
<proteinExistence type="predicted"/>
<accession>A0A4E0QVM0</accession>
<keyword evidence="2" id="KW-1185">Reference proteome</keyword>
<reference evidence="1 2" key="1">
    <citation type="journal article" date="2016" name="Front. Microbiol.">
        <title>Single-Cell (Meta-)Genomics of a Dimorphic Candidatus Thiomargarita nelsonii Reveals Genomic Plasticity.</title>
        <authorList>
            <person name="Flood B.E."/>
            <person name="Fliss P."/>
            <person name="Jones D.S."/>
            <person name="Dick G.J."/>
            <person name="Jain S."/>
            <person name="Kaster A.K."/>
            <person name="Winkel M."/>
            <person name="Mussmann M."/>
            <person name="Bailey J."/>
        </authorList>
    </citation>
    <scope>NUCLEOTIDE SEQUENCE [LARGE SCALE GENOMIC DNA]</scope>
    <source>
        <strain evidence="1">Hydrate Ridge</strain>
    </source>
</reference>
<name>A0A4E0QVM0_9GAMM</name>
<evidence type="ECO:0000313" key="1">
    <source>
        <dbReference type="EMBL" id="TGO03055.1"/>
    </source>
</evidence>
<evidence type="ECO:0000313" key="2">
    <source>
        <dbReference type="Proteomes" id="UP000030428"/>
    </source>
</evidence>
<sequence length="130" mass="14956">MNEVHFYKTELGDCPIEQFLNSLSGKQAQKVLWVLQLLGDASVPPAQYFKRLAEDIWEVRVPMGHDIFELLGFMDEQLMVLNHAFQNPTEKNQLQEEVKIAESRKQEYLNRKLLHCQQPISPSGVRGSSS</sequence>
<dbReference type="EMBL" id="JSZA02000045">
    <property type="protein sequence ID" value="TGO03055.1"/>
    <property type="molecule type" value="Genomic_DNA"/>
</dbReference>